<evidence type="ECO:0000256" key="1">
    <source>
        <dbReference type="SAM" id="SignalP"/>
    </source>
</evidence>
<feature type="domain" description="ABC-type transport auxiliary lipoprotein component" evidence="2">
    <location>
        <begin position="36"/>
        <end position="200"/>
    </location>
</feature>
<proteinExistence type="predicted"/>
<dbReference type="EMBL" id="CP053085">
    <property type="protein sequence ID" value="QJR35374.1"/>
    <property type="molecule type" value="Genomic_DNA"/>
</dbReference>
<dbReference type="Gene3D" id="3.40.50.10610">
    <property type="entry name" value="ABC-type transport auxiliary lipoprotein component"/>
    <property type="match status" value="1"/>
</dbReference>
<dbReference type="AlphaFoldDB" id="A0A6M4IJX2"/>
<organism evidence="3 4">
    <name type="scientific">Gemmatimonas groenlandica</name>
    <dbReference type="NCBI Taxonomy" id="2732249"/>
    <lineage>
        <taxon>Bacteria</taxon>
        <taxon>Pseudomonadati</taxon>
        <taxon>Gemmatimonadota</taxon>
        <taxon>Gemmatimonadia</taxon>
        <taxon>Gemmatimonadales</taxon>
        <taxon>Gemmatimonadaceae</taxon>
        <taxon>Gemmatimonas</taxon>
    </lineage>
</organism>
<evidence type="ECO:0000313" key="4">
    <source>
        <dbReference type="Proteomes" id="UP000500938"/>
    </source>
</evidence>
<dbReference type="Pfam" id="PF03886">
    <property type="entry name" value="ABC_trans_aux"/>
    <property type="match status" value="1"/>
</dbReference>
<dbReference type="KEGG" id="ggr:HKW67_07580"/>
<keyword evidence="1" id="KW-0732">Signal</keyword>
<sequence>MNMRVRSSCLMVLAALLPLSACFKLSRQSPRLQQFVLSGAPPTSTAEVRAGRTLALRRIDLAAYLAVPAIIIRRGANEVVVSEFHRWGEDLSEGINRVVAANLAGAPSVRAVHVAPWQIGARHDFLVQLHVSRFEGIADSAATQGRIHLLASWDIISPGNGALLMRGTTDERGGSWRVGDYAGLVTELDAALSRMARDIAACVARFPNDSTPPASCGAAAQ</sequence>
<evidence type="ECO:0000259" key="2">
    <source>
        <dbReference type="Pfam" id="PF03886"/>
    </source>
</evidence>
<gene>
    <name evidence="3" type="ORF">HKW67_07580</name>
</gene>
<keyword evidence="4" id="KW-1185">Reference proteome</keyword>
<dbReference type="InterPro" id="IPR005586">
    <property type="entry name" value="ABC_trans_aux"/>
</dbReference>
<name>A0A6M4IJX2_9BACT</name>
<reference evidence="3 4" key="1">
    <citation type="submission" date="2020-05" db="EMBL/GenBank/DDBJ databases">
        <title>Complete genome sequence of Gemmatimonas greenlandica TET16.</title>
        <authorList>
            <person name="Zeng Y."/>
        </authorList>
    </citation>
    <scope>NUCLEOTIDE SEQUENCE [LARGE SCALE GENOMIC DNA]</scope>
    <source>
        <strain evidence="3 4">TET16</strain>
    </source>
</reference>
<evidence type="ECO:0000313" key="3">
    <source>
        <dbReference type="EMBL" id="QJR35374.1"/>
    </source>
</evidence>
<feature type="chain" id="PRO_5026729023" evidence="1">
    <location>
        <begin position="22"/>
        <end position="221"/>
    </location>
</feature>
<dbReference type="SUPFAM" id="SSF159594">
    <property type="entry name" value="XCC0632-like"/>
    <property type="match status" value="1"/>
</dbReference>
<accession>A0A6M4IJX2</accession>
<dbReference type="RefSeq" id="WP_171224804.1">
    <property type="nucleotide sequence ID" value="NZ_CP053085.1"/>
</dbReference>
<protein>
    <submittedName>
        <fullName evidence="3">Membrane integrity-associated transporter subunit PqiC</fullName>
    </submittedName>
</protein>
<feature type="signal peptide" evidence="1">
    <location>
        <begin position="1"/>
        <end position="21"/>
    </location>
</feature>
<dbReference type="Proteomes" id="UP000500938">
    <property type="component" value="Chromosome"/>
</dbReference>